<evidence type="ECO:0000313" key="2">
    <source>
        <dbReference type="EMBL" id="KII82883.1"/>
    </source>
</evidence>
<protein>
    <recommendedName>
        <fullName evidence="4">Myb-like domain-containing protein</fullName>
    </recommendedName>
</protein>
<feature type="compositionally biased region" description="Polar residues" evidence="1">
    <location>
        <begin position="196"/>
        <end position="205"/>
    </location>
</feature>
<dbReference type="Proteomes" id="UP000053263">
    <property type="component" value="Unassembled WGS sequence"/>
</dbReference>
<feature type="compositionally biased region" description="Low complexity" evidence="1">
    <location>
        <begin position="158"/>
        <end position="167"/>
    </location>
</feature>
<sequence>MDPRRFNVNVPSIPDYLLSADPRGQAPYGFPPMQPHGQGYGHPFAGSVCPPPPWLQIPPVLYNPFGPSFPTSFSPPFTPAEEEAIVSVLARGAVTSTDFCSALETLHGRNGRHQQQWKDHYLRNRSRFDKLIDASKDKYLKNSSASGFVPSIDDPTLSHSRSSSSMKSTRKRHILDYASDSDSQPGDFPRRDRTKQTSTEFSMSTRRGKQKTSSAAGSPSPQPPSTSPSTVPARHPTQSSERSTTRPSNRVPMGHGHAFTDEEKRFFRKTLVYEIGKNPNISRADIVRKLHAKAPHRTESSWDRHWYRSPHVEDLVGRLRNNQLATPEGDEHGHSSDDSVSRTDPDDRNDQQFTIPQTTKSQRWTRDEIVALANHVATLSDTNPSRIDWIRCQTVIPRRTVDAISSFYHKNRTKIEETIASLGLASPVAGPSGGPSTVVEEPSPDSVSHIQWPAAVHIYGYDSDVCE</sequence>
<feature type="compositionally biased region" description="Polar residues" evidence="1">
    <location>
        <begin position="351"/>
        <end position="361"/>
    </location>
</feature>
<feature type="compositionally biased region" description="Basic and acidic residues" evidence="1">
    <location>
        <begin position="329"/>
        <end position="350"/>
    </location>
</feature>
<feature type="region of interest" description="Disordered" evidence="1">
    <location>
        <begin position="324"/>
        <end position="361"/>
    </location>
</feature>
<dbReference type="HOGENOM" id="CLU_585398_0_0_1"/>
<feature type="compositionally biased region" description="Polar residues" evidence="1">
    <location>
        <begin position="236"/>
        <end position="248"/>
    </location>
</feature>
<keyword evidence="3" id="KW-1185">Reference proteome</keyword>
<name>A0A0C9T445_PLICR</name>
<dbReference type="OrthoDB" id="3194584at2759"/>
<dbReference type="AlphaFoldDB" id="A0A0C9T445"/>
<proteinExistence type="predicted"/>
<organism evidence="2 3">
    <name type="scientific">Plicaturopsis crispa FD-325 SS-3</name>
    <dbReference type="NCBI Taxonomy" id="944288"/>
    <lineage>
        <taxon>Eukaryota</taxon>
        <taxon>Fungi</taxon>
        <taxon>Dikarya</taxon>
        <taxon>Basidiomycota</taxon>
        <taxon>Agaricomycotina</taxon>
        <taxon>Agaricomycetes</taxon>
        <taxon>Agaricomycetidae</taxon>
        <taxon>Amylocorticiales</taxon>
        <taxon>Amylocorticiaceae</taxon>
        <taxon>Plicatura</taxon>
        <taxon>Plicaturopsis crispa</taxon>
    </lineage>
</organism>
<gene>
    <name evidence="2" type="ORF">PLICRDRAFT_58609</name>
</gene>
<dbReference type="EMBL" id="KN832602">
    <property type="protein sequence ID" value="KII82883.1"/>
    <property type="molecule type" value="Genomic_DNA"/>
</dbReference>
<evidence type="ECO:0008006" key="4">
    <source>
        <dbReference type="Google" id="ProtNLM"/>
    </source>
</evidence>
<feature type="region of interest" description="Disordered" evidence="1">
    <location>
        <begin position="143"/>
        <end position="261"/>
    </location>
</feature>
<accession>A0A0C9T445</accession>
<reference evidence="2 3" key="1">
    <citation type="submission" date="2014-06" db="EMBL/GenBank/DDBJ databases">
        <title>Evolutionary Origins and Diversification of the Mycorrhizal Mutualists.</title>
        <authorList>
            <consortium name="DOE Joint Genome Institute"/>
            <consortium name="Mycorrhizal Genomics Consortium"/>
            <person name="Kohler A."/>
            <person name="Kuo A."/>
            <person name="Nagy L.G."/>
            <person name="Floudas D."/>
            <person name="Copeland A."/>
            <person name="Barry K.W."/>
            <person name="Cichocki N."/>
            <person name="Veneault-Fourrey C."/>
            <person name="LaButti K."/>
            <person name="Lindquist E.A."/>
            <person name="Lipzen A."/>
            <person name="Lundell T."/>
            <person name="Morin E."/>
            <person name="Murat C."/>
            <person name="Riley R."/>
            <person name="Ohm R."/>
            <person name="Sun H."/>
            <person name="Tunlid A."/>
            <person name="Henrissat B."/>
            <person name="Grigoriev I.V."/>
            <person name="Hibbett D.S."/>
            <person name="Martin F."/>
        </authorList>
    </citation>
    <scope>NUCLEOTIDE SEQUENCE [LARGE SCALE GENOMIC DNA]</scope>
    <source>
        <strain evidence="2 3">FD-325 SS-3</strain>
    </source>
</reference>
<evidence type="ECO:0000256" key="1">
    <source>
        <dbReference type="SAM" id="MobiDB-lite"/>
    </source>
</evidence>
<evidence type="ECO:0000313" key="3">
    <source>
        <dbReference type="Proteomes" id="UP000053263"/>
    </source>
</evidence>